<comment type="subcellular location">
    <subcellularLocation>
        <location evidence="1">Golgi apparatus</location>
    </subcellularLocation>
</comment>
<dbReference type="GO" id="GO:0005794">
    <property type="term" value="C:Golgi apparatus"/>
    <property type="evidence" value="ECO:0007669"/>
    <property type="project" value="UniProtKB-SubCell"/>
</dbReference>
<proteinExistence type="inferred from homology"/>
<feature type="domain" description="FAM20 C-terminal" evidence="6">
    <location>
        <begin position="6"/>
        <end position="71"/>
    </location>
</feature>
<evidence type="ECO:0000313" key="7">
    <source>
        <dbReference type="EMBL" id="CAD7444665.1"/>
    </source>
</evidence>
<name>A0A7R9F2J6_9NEOP</name>
<sequence length="75" mass="8641">MFLILRLRDSTWRRLQLFTGNTLGSSLSSLLEHSHIAPVLLTTHLQALNRRLMLIFAAVEECFSQHNPSRVLVNR</sequence>
<dbReference type="EMBL" id="OD566794">
    <property type="protein sequence ID" value="CAD7444665.1"/>
    <property type="molecule type" value="Genomic_DNA"/>
</dbReference>
<dbReference type="PANTHER" id="PTHR12450:SF14">
    <property type="entry name" value="GLYCOSAMINOGLYCAN XYLOSYLKINASE"/>
    <property type="match status" value="1"/>
</dbReference>
<evidence type="ECO:0000256" key="3">
    <source>
        <dbReference type="ARBA" id="ARBA00023034"/>
    </source>
</evidence>
<evidence type="ECO:0000256" key="4">
    <source>
        <dbReference type="ARBA" id="ARBA00023157"/>
    </source>
</evidence>
<evidence type="ECO:0000256" key="5">
    <source>
        <dbReference type="ARBA" id="ARBA00023180"/>
    </source>
</evidence>
<dbReference type="Pfam" id="PF06702">
    <property type="entry name" value="Fam20C"/>
    <property type="match status" value="1"/>
</dbReference>
<evidence type="ECO:0000256" key="1">
    <source>
        <dbReference type="ARBA" id="ARBA00004555"/>
    </source>
</evidence>
<comment type="similarity">
    <text evidence="2">Belongs to the FAM20 family.</text>
</comment>
<protein>
    <recommendedName>
        <fullName evidence="6">FAM20 C-terminal domain-containing protein</fullName>
    </recommendedName>
</protein>
<keyword evidence="5" id="KW-0325">Glycoprotein</keyword>
<dbReference type="InterPro" id="IPR024869">
    <property type="entry name" value="FAM20"/>
</dbReference>
<accession>A0A7R9F2J6</accession>
<keyword evidence="3" id="KW-0333">Golgi apparatus</keyword>
<dbReference type="AlphaFoldDB" id="A0A7R9F2J6"/>
<dbReference type="PANTHER" id="PTHR12450">
    <property type="entry name" value="DENTIN MATRIX PROTEIN 4 PROTEIN FAM20"/>
    <property type="match status" value="1"/>
</dbReference>
<keyword evidence="4" id="KW-1015">Disulfide bond</keyword>
<evidence type="ECO:0000259" key="6">
    <source>
        <dbReference type="Pfam" id="PF06702"/>
    </source>
</evidence>
<organism evidence="7">
    <name type="scientific">Timema bartmani</name>
    <dbReference type="NCBI Taxonomy" id="61472"/>
    <lineage>
        <taxon>Eukaryota</taxon>
        <taxon>Metazoa</taxon>
        <taxon>Ecdysozoa</taxon>
        <taxon>Arthropoda</taxon>
        <taxon>Hexapoda</taxon>
        <taxon>Insecta</taxon>
        <taxon>Pterygota</taxon>
        <taxon>Neoptera</taxon>
        <taxon>Polyneoptera</taxon>
        <taxon>Phasmatodea</taxon>
        <taxon>Timematodea</taxon>
        <taxon>Timematoidea</taxon>
        <taxon>Timematidae</taxon>
        <taxon>Timema</taxon>
    </lineage>
</organism>
<reference evidence="7" key="1">
    <citation type="submission" date="2020-11" db="EMBL/GenBank/DDBJ databases">
        <authorList>
            <person name="Tran Van P."/>
        </authorList>
    </citation>
    <scope>NUCLEOTIDE SEQUENCE</scope>
</reference>
<gene>
    <name evidence="7" type="ORF">TBIB3V08_LOCUS7037</name>
</gene>
<evidence type="ECO:0000256" key="2">
    <source>
        <dbReference type="ARBA" id="ARBA00006557"/>
    </source>
</evidence>
<dbReference type="GO" id="GO:0016773">
    <property type="term" value="F:phosphotransferase activity, alcohol group as acceptor"/>
    <property type="evidence" value="ECO:0007669"/>
    <property type="project" value="TreeGrafter"/>
</dbReference>
<dbReference type="InterPro" id="IPR009581">
    <property type="entry name" value="FAM20_C"/>
</dbReference>